<sequence>MMTNRTTIRINKGRTMAKYCTNCGTKNDDSAKFCSKCGNKLEFHESTETKSNSDFKKIIGLLLVIIAVLIMGIVIFTGGSSNIPLENHNFAGISMLVPQGSNFVETSSLPNYGNIGGFIIFENGGEYSYEICSVMFSTIAGGSPPPQVTLDRTEGDISIYKDASGENLKYMERQVGSYKISIIGRNENTMIDMLNSVNINNPPLNI</sequence>
<gene>
    <name evidence="3" type="ORF">E7Z74_05695</name>
</gene>
<name>A0A8T3VN16_9EURY</name>
<dbReference type="Pfam" id="PF13240">
    <property type="entry name" value="Zn_Ribbon_1"/>
    <property type="match status" value="1"/>
</dbReference>
<dbReference type="InterPro" id="IPR026870">
    <property type="entry name" value="Zinc_ribbon_dom"/>
</dbReference>
<protein>
    <submittedName>
        <fullName evidence="3">Zinc-ribbon domain-containing protein</fullName>
    </submittedName>
</protein>
<proteinExistence type="predicted"/>
<accession>A0A8T3VN16</accession>
<reference evidence="3" key="1">
    <citation type="submission" date="2019-04" db="EMBL/GenBank/DDBJ databases">
        <title>Evolution of Biomass-Degrading Anaerobic Consortia Revealed by Metagenomics.</title>
        <authorList>
            <person name="Peng X."/>
        </authorList>
    </citation>
    <scope>NUCLEOTIDE SEQUENCE</scope>
    <source>
        <strain evidence="3">SIG13</strain>
    </source>
</reference>
<organism evidence="3 4">
    <name type="scientific">Methanobrevibacter millerae</name>
    <dbReference type="NCBI Taxonomy" id="230361"/>
    <lineage>
        <taxon>Archaea</taxon>
        <taxon>Methanobacteriati</taxon>
        <taxon>Methanobacteriota</taxon>
        <taxon>Methanomada group</taxon>
        <taxon>Methanobacteria</taxon>
        <taxon>Methanobacteriales</taxon>
        <taxon>Methanobacteriaceae</taxon>
        <taxon>Methanobrevibacter</taxon>
    </lineage>
</organism>
<dbReference type="AlphaFoldDB" id="A0A8T3VN16"/>
<evidence type="ECO:0000313" key="3">
    <source>
        <dbReference type="EMBL" id="MBE6510741.1"/>
    </source>
</evidence>
<evidence type="ECO:0000256" key="1">
    <source>
        <dbReference type="SAM" id="Phobius"/>
    </source>
</evidence>
<keyword evidence="1" id="KW-0472">Membrane</keyword>
<feature type="domain" description="Zinc-ribbon" evidence="2">
    <location>
        <begin position="19"/>
        <end position="41"/>
    </location>
</feature>
<feature type="transmembrane region" description="Helical" evidence="1">
    <location>
        <begin position="58"/>
        <end position="79"/>
    </location>
</feature>
<dbReference type="Gene3D" id="4.10.1060.50">
    <property type="match status" value="1"/>
</dbReference>
<comment type="caution">
    <text evidence="3">The sequence shown here is derived from an EMBL/GenBank/DDBJ whole genome shotgun (WGS) entry which is preliminary data.</text>
</comment>
<keyword evidence="1" id="KW-0812">Transmembrane</keyword>
<dbReference type="Proteomes" id="UP000713479">
    <property type="component" value="Unassembled WGS sequence"/>
</dbReference>
<dbReference type="InterPro" id="IPR038587">
    <property type="entry name" value="Ribosomal_eL40_sf"/>
</dbReference>
<keyword evidence="1" id="KW-1133">Transmembrane helix</keyword>
<dbReference type="EMBL" id="SUTF01000006">
    <property type="protein sequence ID" value="MBE6510741.1"/>
    <property type="molecule type" value="Genomic_DNA"/>
</dbReference>
<evidence type="ECO:0000313" key="4">
    <source>
        <dbReference type="Proteomes" id="UP000713479"/>
    </source>
</evidence>
<evidence type="ECO:0000259" key="2">
    <source>
        <dbReference type="Pfam" id="PF13240"/>
    </source>
</evidence>